<dbReference type="Proteomes" id="UP000234935">
    <property type="component" value="Unassembled WGS sequence"/>
</dbReference>
<gene>
    <name evidence="2" type="ORF">CGZ88_1003</name>
</gene>
<dbReference type="AlphaFoldDB" id="A0A2N5IX35"/>
<reference evidence="2 3" key="1">
    <citation type="submission" date="2017-07" db="EMBL/GenBank/DDBJ databases">
        <title>Bifidobacterium novel species.</title>
        <authorList>
            <person name="Lugli G.A."/>
            <person name="Milani C."/>
            <person name="Duranti S."/>
            <person name="Mangifesta M."/>
        </authorList>
    </citation>
    <scope>NUCLEOTIDE SEQUENCE [LARGE SCALE GENOMIC DNA]</scope>
    <source>
        <strain evidence="3">Goo31D</strain>
    </source>
</reference>
<dbReference type="EMBL" id="NMYC01000005">
    <property type="protein sequence ID" value="PLS26518.1"/>
    <property type="molecule type" value="Genomic_DNA"/>
</dbReference>
<dbReference type="RefSeq" id="WP_081664022.1">
    <property type="nucleotide sequence ID" value="NZ_NMYC01000005.1"/>
</dbReference>
<dbReference type="Pfam" id="PF05691">
    <property type="entry name" value="Raffinose_syn"/>
    <property type="match status" value="2"/>
</dbReference>
<evidence type="ECO:0000256" key="1">
    <source>
        <dbReference type="ARBA" id="ARBA00023277"/>
    </source>
</evidence>
<dbReference type="InterPro" id="IPR013785">
    <property type="entry name" value="Aldolase_TIM"/>
</dbReference>
<protein>
    <submittedName>
        <fullName evidence="2">Alpha-galactosidase</fullName>
    </submittedName>
</protein>
<proteinExistence type="predicted"/>
<dbReference type="PANTHER" id="PTHR31268">
    <property type="match status" value="1"/>
</dbReference>
<organism evidence="2 3">
    <name type="scientific">Bifidobacterium anseris</name>
    <dbReference type="NCBI Taxonomy" id="2020963"/>
    <lineage>
        <taxon>Bacteria</taxon>
        <taxon>Bacillati</taxon>
        <taxon>Actinomycetota</taxon>
        <taxon>Actinomycetes</taxon>
        <taxon>Bifidobacteriales</taxon>
        <taxon>Bifidobacteriaceae</taxon>
        <taxon>Bifidobacterium</taxon>
    </lineage>
</organism>
<sequence length="602" mass="67409">MTTGQARRLPEVTLVTAYTECGPGGECVARALPLESVDMRADGDVVEIAVSAQLPVGNPILEHPTFRASRALTLTCALPTPQSPMLCLYQHKEWWMRPTWVNDCADVPPRTQMLLWRSANQADRQWHLLFAVSNRACRADIRGIEGCADGVAIDVSTNQVGRTTVEGLALLYAYGDDPYALVEQCVRHAAQVNGIAAHRDMLRKPRLPEQFRGLGWCTWDSLGQQVSESAIIEKMREFQAKRVPVSWVLIDDGWSQTEANKLTGFTADSERFPHGLAHTVELLKHDFHVQYVGVWQAFQGYWEGVDSNSAIARDFAETLERLPNGMLIPHPDRGVAFWRAWDTELHNAGVDFVKVDSQSTMTPLTRGVESFDRLGARYEALEIAVSESFADNVPLINCMGMAPENIWNRPRSVLTRTSDDFFPRTPESLAEHVIENAYCSLMVGALYRCDWDMFWTRHPHARTHALLRWISGGPIYCSDALDETDFEVLRPFFDERGELTHPDGVGVPELESLLCDPVHGNVPLGIRNTFRGQYVVLYIGLNEDCPQTVHIRASGCPIGLFDSRTGDCKRLESGEERTITLDYGDCVLVAYCCSELSDSFCL</sequence>
<dbReference type="InterPro" id="IPR008811">
    <property type="entry name" value="Glycosyl_hydrolases_36"/>
</dbReference>
<dbReference type="Gene3D" id="3.20.20.70">
    <property type="entry name" value="Aldolase class I"/>
    <property type="match status" value="1"/>
</dbReference>
<accession>A0A2N5IX35</accession>
<dbReference type="InterPro" id="IPR017853">
    <property type="entry name" value="GH"/>
</dbReference>
<dbReference type="SUPFAM" id="SSF51445">
    <property type="entry name" value="(Trans)glycosidases"/>
    <property type="match status" value="1"/>
</dbReference>
<name>A0A2N5IX35_9BIFI</name>
<keyword evidence="3" id="KW-1185">Reference proteome</keyword>
<evidence type="ECO:0000313" key="3">
    <source>
        <dbReference type="Proteomes" id="UP000234935"/>
    </source>
</evidence>
<evidence type="ECO:0000313" key="2">
    <source>
        <dbReference type="EMBL" id="PLS26518.1"/>
    </source>
</evidence>
<dbReference type="PANTHER" id="PTHR31268:SF32">
    <property type="entry name" value="GALACTINOL--SUCROSE GALACTOSYLTRANSFERASE 2-RELATED"/>
    <property type="match status" value="1"/>
</dbReference>
<keyword evidence="1" id="KW-0119">Carbohydrate metabolism</keyword>
<comment type="caution">
    <text evidence="2">The sequence shown here is derived from an EMBL/GenBank/DDBJ whole genome shotgun (WGS) entry which is preliminary data.</text>
</comment>